<feature type="transmembrane region" description="Helical" evidence="8">
    <location>
        <begin position="287"/>
        <end position="303"/>
    </location>
</feature>
<keyword evidence="4" id="KW-0808">Transferase</keyword>
<reference evidence="10 11" key="1">
    <citation type="journal article" date="2015" name="Nature">
        <title>rRNA introns, odd ribosomes, and small enigmatic genomes across a large radiation of phyla.</title>
        <authorList>
            <person name="Brown C.T."/>
            <person name="Hug L.A."/>
            <person name="Thomas B.C."/>
            <person name="Sharon I."/>
            <person name="Castelle C.J."/>
            <person name="Singh A."/>
            <person name="Wilkins M.J."/>
            <person name="Williams K.H."/>
            <person name="Banfield J.F."/>
        </authorList>
    </citation>
    <scope>NUCLEOTIDE SEQUENCE [LARGE SCALE GENOMIC DNA]</scope>
</reference>
<dbReference type="InterPro" id="IPR050297">
    <property type="entry name" value="LipidA_mod_glycosyltrf_83"/>
</dbReference>
<comment type="caution">
    <text evidence="10">The sequence shown here is derived from an EMBL/GenBank/DDBJ whole genome shotgun (WGS) entry which is preliminary data.</text>
</comment>
<evidence type="ECO:0000256" key="3">
    <source>
        <dbReference type="ARBA" id="ARBA00022676"/>
    </source>
</evidence>
<feature type="transmembrane region" description="Helical" evidence="8">
    <location>
        <begin position="71"/>
        <end position="88"/>
    </location>
</feature>
<feature type="transmembrane region" description="Helical" evidence="8">
    <location>
        <begin position="209"/>
        <end position="225"/>
    </location>
</feature>
<organism evidence="10 11">
    <name type="scientific">Candidatus Woesebacteria bacterium GW2011_GWB1_38_8</name>
    <dbReference type="NCBI Taxonomy" id="1618570"/>
    <lineage>
        <taxon>Bacteria</taxon>
        <taxon>Candidatus Woeseibacteriota</taxon>
    </lineage>
</organism>
<dbReference type="PANTHER" id="PTHR33908:SF3">
    <property type="entry name" value="UNDECAPRENYL PHOSPHATE-ALPHA-4-AMINO-4-DEOXY-L-ARABINOSE ARABINOSYL TRANSFERASE"/>
    <property type="match status" value="1"/>
</dbReference>
<feature type="transmembrane region" description="Helical" evidence="8">
    <location>
        <begin position="310"/>
        <end position="327"/>
    </location>
</feature>
<feature type="transmembrane region" description="Helical" evidence="8">
    <location>
        <begin position="5"/>
        <end position="22"/>
    </location>
</feature>
<evidence type="ECO:0000313" key="10">
    <source>
        <dbReference type="EMBL" id="KKQ83883.1"/>
    </source>
</evidence>
<feature type="transmembrane region" description="Helical" evidence="8">
    <location>
        <begin position="366"/>
        <end position="388"/>
    </location>
</feature>
<feature type="transmembrane region" description="Helical" evidence="8">
    <location>
        <begin position="172"/>
        <end position="197"/>
    </location>
</feature>
<dbReference type="InterPro" id="IPR038731">
    <property type="entry name" value="RgtA/B/C-like"/>
</dbReference>
<keyword evidence="7 8" id="KW-0472">Membrane</keyword>
<evidence type="ECO:0000256" key="8">
    <source>
        <dbReference type="SAM" id="Phobius"/>
    </source>
</evidence>
<dbReference type="PANTHER" id="PTHR33908">
    <property type="entry name" value="MANNOSYLTRANSFERASE YKCB-RELATED"/>
    <property type="match status" value="1"/>
</dbReference>
<dbReference type="Pfam" id="PF13231">
    <property type="entry name" value="PMT_2"/>
    <property type="match status" value="1"/>
</dbReference>
<feature type="transmembrane region" description="Helical" evidence="8">
    <location>
        <begin position="142"/>
        <end position="160"/>
    </location>
</feature>
<dbReference type="Proteomes" id="UP000034081">
    <property type="component" value="Unassembled WGS sequence"/>
</dbReference>
<feature type="transmembrane region" description="Helical" evidence="8">
    <location>
        <begin position="339"/>
        <end position="359"/>
    </location>
</feature>
<protein>
    <recommendedName>
        <fullName evidence="9">Glycosyltransferase RgtA/B/C/D-like domain-containing protein</fullName>
    </recommendedName>
</protein>
<dbReference type="AlphaFoldDB" id="A0A0G0KW25"/>
<sequence>MKRIYLIILAMILVLGGILRFYKLDQIPPSLNWDEVAAGYNAFTIANWGADEYGNKFPIVFKNFGDDKHPVHIYLTAIVVKIFGSSDFSTRADSAGVGVLSILAIYILVRQLFKNEPAALFSGLFIAVSPYAIHYSRGLWEANFALFFLIAGLAAFYMGLEKKNWLIPLSYGFFGLSFFSYHSAKVVVPLLVLLLCLIHFKQLIANKKVLLCSIAIVLFFTGLVIKDPRILGFARIDQNKFSEEVTNPYGGKLGTVIHNYKKYFTYSYLFQNGDQSPRASVKVIGEFYKVDLFLLVIGIIALIRRKRWEALVLITFWLALSPLPGAASSMDPSAPRGIFMIGPIILFSASGADFLISLFKKNWVKVIITVLLIIVLGKEVNSYLNYYFTEYSKKDAIEWQYGMKQAIDYVKRNPDYVKVYMDKIRQQPYIFFLYYLKTPLPELLKTVKYDESESKSYNTVLSFDKYQFGGWNIINSYPNYKILYIITPSYYGGLRFVNQFDVNELIKYPDGSDAFYIVSGDQ</sequence>
<dbReference type="EMBL" id="LBVL01000028">
    <property type="protein sequence ID" value="KKQ83883.1"/>
    <property type="molecule type" value="Genomic_DNA"/>
</dbReference>
<evidence type="ECO:0000259" key="9">
    <source>
        <dbReference type="Pfam" id="PF13231"/>
    </source>
</evidence>
<dbReference type="GO" id="GO:0009103">
    <property type="term" value="P:lipopolysaccharide biosynthetic process"/>
    <property type="evidence" value="ECO:0007669"/>
    <property type="project" value="UniProtKB-ARBA"/>
</dbReference>
<keyword evidence="6 8" id="KW-1133">Transmembrane helix</keyword>
<evidence type="ECO:0000256" key="6">
    <source>
        <dbReference type="ARBA" id="ARBA00022989"/>
    </source>
</evidence>
<dbReference type="STRING" id="1618570.UT08_C0028G0002"/>
<proteinExistence type="predicted"/>
<keyword evidence="3" id="KW-0328">Glycosyltransferase</keyword>
<dbReference type="GO" id="GO:0010041">
    <property type="term" value="P:response to iron(III) ion"/>
    <property type="evidence" value="ECO:0007669"/>
    <property type="project" value="TreeGrafter"/>
</dbReference>
<name>A0A0G0KW25_9BACT</name>
<feature type="transmembrane region" description="Helical" evidence="8">
    <location>
        <begin position="95"/>
        <end position="113"/>
    </location>
</feature>
<dbReference type="GO" id="GO:0016763">
    <property type="term" value="F:pentosyltransferase activity"/>
    <property type="evidence" value="ECO:0007669"/>
    <property type="project" value="TreeGrafter"/>
</dbReference>
<evidence type="ECO:0000256" key="2">
    <source>
        <dbReference type="ARBA" id="ARBA00022475"/>
    </source>
</evidence>
<evidence type="ECO:0000256" key="5">
    <source>
        <dbReference type="ARBA" id="ARBA00022692"/>
    </source>
</evidence>
<evidence type="ECO:0000313" key="11">
    <source>
        <dbReference type="Proteomes" id="UP000034081"/>
    </source>
</evidence>
<keyword evidence="2" id="KW-1003">Cell membrane</keyword>
<keyword evidence="5 8" id="KW-0812">Transmembrane</keyword>
<feature type="domain" description="Glycosyltransferase RgtA/B/C/D-like" evidence="9">
    <location>
        <begin position="67"/>
        <end position="220"/>
    </location>
</feature>
<gene>
    <name evidence="10" type="ORF">UT08_C0028G0002</name>
</gene>
<dbReference type="GO" id="GO:0005886">
    <property type="term" value="C:plasma membrane"/>
    <property type="evidence" value="ECO:0007669"/>
    <property type="project" value="UniProtKB-SubCell"/>
</dbReference>
<evidence type="ECO:0000256" key="4">
    <source>
        <dbReference type="ARBA" id="ARBA00022679"/>
    </source>
</evidence>
<feature type="transmembrane region" description="Helical" evidence="8">
    <location>
        <begin position="119"/>
        <end position="135"/>
    </location>
</feature>
<evidence type="ECO:0000256" key="1">
    <source>
        <dbReference type="ARBA" id="ARBA00004651"/>
    </source>
</evidence>
<accession>A0A0G0KW25</accession>
<comment type="subcellular location">
    <subcellularLocation>
        <location evidence="1">Cell membrane</location>
        <topology evidence="1">Multi-pass membrane protein</topology>
    </subcellularLocation>
</comment>
<evidence type="ECO:0000256" key="7">
    <source>
        <dbReference type="ARBA" id="ARBA00023136"/>
    </source>
</evidence>